<dbReference type="InterPro" id="IPR032821">
    <property type="entry name" value="PKS_assoc"/>
</dbReference>
<proteinExistence type="inferred from homology"/>
<dbReference type="Pfam" id="PF00501">
    <property type="entry name" value="AMP-binding"/>
    <property type="match status" value="1"/>
</dbReference>
<dbReference type="Gene3D" id="3.30.559.30">
    <property type="entry name" value="Nonribosomal peptide synthetase, condensation domain"/>
    <property type="match status" value="2"/>
</dbReference>
<evidence type="ECO:0000256" key="3">
    <source>
        <dbReference type="ARBA" id="ARBA00006484"/>
    </source>
</evidence>
<comment type="similarity">
    <text evidence="3">Belongs to the short-chain dehydrogenases/reductases (SDR) family.</text>
</comment>
<dbReference type="Pfam" id="PF23024">
    <property type="entry name" value="AMP-dom_DIP2-like"/>
    <property type="match status" value="1"/>
</dbReference>
<dbReference type="InterPro" id="IPR009081">
    <property type="entry name" value="PP-bd_ACP"/>
</dbReference>
<reference evidence="11 12" key="1">
    <citation type="submission" date="2023-02" db="EMBL/GenBank/DDBJ databases">
        <title>Genome Sequence of L. cardiaca H63T.</title>
        <authorList>
            <person name="Lopez A.E."/>
            <person name="Cianciotto N.P."/>
        </authorList>
    </citation>
    <scope>NUCLEOTIDE SEQUENCE [LARGE SCALE GENOMIC DNA]</scope>
    <source>
        <strain evidence="11 12">H63</strain>
    </source>
</reference>
<accession>A0ABY8AS00</accession>
<dbReference type="InterPro" id="IPR020845">
    <property type="entry name" value="AMP-binding_CS"/>
</dbReference>
<organism evidence="11 12">
    <name type="scientific">Legionella cardiaca</name>
    <dbReference type="NCBI Taxonomy" id="1071983"/>
    <lineage>
        <taxon>Bacteria</taxon>
        <taxon>Pseudomonadati</taxon>
        <taxon>Pseudomonadota</taxon>
        <taxon>Gammaproteobacteria</taxon>
        <taxon>Legionellales</taxon>
        <taxon>Legionellaceae</taxon>
        <taxon>Legionella</taxon>
    </lineage>
</organism>
<dbReference type="RefSeq" id="WP_275087891.1">
    <property type="nucleotide sequence ID" value="NZ_CP119078.1"/>
</dbReference>
<dbReference type="Gene3D" id="3.40.47.10">
    <property type="match status" value="1"/>
</dbReference>
<keyword evidence="5" id="KW-0597">Phosphoprotein</keyword>
<dbReference type="SMART" id="SM01294">
    <property type="entry name" value="PKS_PP_betabranch"/>
    <property type="match status" value="1"/>
</dbReference>
<dbReference type="Pfam" id="PF16197">
    <property type="entry name" value="KAsynt_C_assoc"/>
    <property type="match status" value="1"/>
</dbReference>
<keyword evidence="6" id="KW-0808">Transferase</keyword>
<dbReference type="InterPro" id="IPR020841">
    <property type="entry name" value="PKS_Beta-ketoAc_synthase_dom"/>
</dbReference>
<dbReference type="Gene3D" id="1.10.1200.10">
    <property type="entry name" value="ACP-like"/>
    <property type="match status" value="2"/>
</dbReference>
<dbReference type="PROSITE" id="PS52004">
    <property type="entry name" value="KS3_2"/>
    <property type="match status" value="1"/>
</dbReference>
<dbReference type="SUPFAM" id="SSF56801">
    <property type="entry name" value="Acetyl-CoA synthetase-like"/>
    <property type="match status" value="1"/>
</dbReference>
<dbReference type="InterPro" id="IPR050091">
    <property type="entry name" value="PKS_NRPS_Biosynth_Enz"/>
</dbReference>
<comment type="cofactor">
    <cofactor evidence="1">
        <name>pantetheine 4'-phosphate</name>
        <dbReference type="ChEBI" id="CHEBI:47942"/>
    </cofactor>
</comment>
<evidence type="ECO:0000256" key="6">
    <source>
        <dbReference type="ARBA" id="ARBA00022679"/>
    </source>
</evidence>
<dbReference type="SMART" id="SM00825">
    <property type="entry name" value="PKS_KS"/>
    <property type="match status" value="1"/>
</dbReference>
<keyword evidence="8" id="KW-0443">Lipid metabolism</keyword>
<dbReference type="InterPro" id="IPR013968">
    <property type="entry name" value="PKS_KR"/>
</dbReference>
<dbReference type="Gene3D" id="3.30.70.3290">
    <property type="match status" value="1"/>
</dbReference>
<dbReference type="InterPro" id="IPR016039">
    <property type="entry name" value="Thiolase-like"/>
</dbReference>
<dbReference type="SUPFAM" id="SSF47336">
    <property type="entry name" value="ACP-like"/>
    <property type="match status" value="2"/>
</dbReference>
<evidence type="ECO:0000256" key="8">
    <source>
        <dbReference type="ARBA" id="ARBA00023098"/>
    </source>
</evidence>
<dbReference type="SUPFAM" id="SSF51735">
    <property type="entry name" value="NAD(P)-binding Rossmann-fold domains"/>
    <property type="match status" value="2"/>
</dbReference>
<feature type="domain" description="Carrier" evidence="9">
    <location>
        <begin position="593"/>
        <end position="670"/>
    </location>
</feature>
<keyword evidence="7" id="KW-0276">Fatty acid metabolism</keyword>
<evidence type="ECO:0000256" key="2">
    <source>
        <dbReference type="ARBA" id="ARBA00005194"/>
    </source>
</evidence>
<dbReference type="InterPro" id="IPR040097">
    <property type="entry name" value="FAAL/FAAC"/>
</dbReference>
<dbReference type="InterPro" id="IPR016036">
    <property type="entry name" value="Malonyl_transacylase_ACP-bd"/>
</dbReference>
<protein>
    <submittedName>
        <fullName evidence="11">SDR family NAD(P)-dependent oxidoreductase</fullName>
    </submittedName>
</protein>
<evidence type="ECO:0000256" key="4">
    <source>
        <dbReference type="ARBA" id="ARBA00022450"/>
    </source>
</evidence>
<dbReference type="SMART" id="SM00822">
    <property type="entry name" value="PKS_KR"/>
    <property type="match status" value="1"/>
</dbReference>
<dbReference type="SUPFAM" id="SSF52151">
    <property type="entry name" value="FabD/lysophospholipase-like"/>
    <property type="match status" value="1"/>
</dbReference>
<dbReference type="InterPro" id="IPR016035">
    <property type="entry name" value="Acyl_Trfase/lysoPLipase"/>
</dbReference>
<dbReference type="Gene3D" id="3.30.300.30">
    <property type="match status" value="1"/>
</dbReference>
<dbReference type="InterPro" id="IPR023213">
    <property type="entry name" value="CAT-like_dom_sf"/>
</dbReference>
<evidence type="ECO:0000256" key="1">
    <source>
        <dbReference type="ARBA" id="ARBA00001957"/>
    </source>
</evidence>
<dbReference type="CDD" id="cd00833">
    <property type="entry name" value="PKS"/>
    <property type="match status" value="1"/>
</dbReference>
<dbReference type="Pfam" id="PF00698">
    <property type="entry name" value="Acyl_transf_1"/>
    <property type="match status" value="1"/>
</dbReference>
<feature type="domain" description="Ketosynthase family 3 (KS3)" evidence="10">
    <location>
        <begin position="681"/>
        <end position="1107"/>
    </location>
</feature>
<evidence type="ECO:0000256" key="7">
    <source>
        <dbReference type="ARBA" id="ARBA00022832"/>
    </source>
</evidence>
<keyword evidence="4" id="KW-0596">Phosphopantetheine</keyword>
<dbReference type="InterPro" id="IPR045851">
    <property type="entry name" value="AMP-bd_C_sf"/>
</dbReference>
<gene>
    <name evidence="11" type="ORF">PXX05_08980</name>
</gene>
<dbReference type="Pfam" id="PF00109">
    <property type="entry name" value="ketoacyl-synt"/>
    <property type="match status" value="1"/>
</dbReference>
<dbReference type="Proteomes" id="UP001222087">
    <property type="component" value="Chromosome"/>
</dbReference>
<dbReference type="SUPFAM" id="SSF52777">
    <property type="entry name" value="CoA-dependent acyltransferases"/>
    <property type="match status" value="4"/>
</dbReference>
<dbReference type="SMART" id="SM00823">
    <property type="entry name" value="PKS_PP"/>
    <property type="match status" value="2"/>
</dbReference>
<sequence length="2929" mass="332628">MVDQFENILPLKIIHLAETQPEKIALKFLKEDYKSYQTLTYRQLKEQMLLLTDAILQTQLRQNLPLTQQPILLIFDSSIEYIISFLAILNSGNIAITAYPPRQVRHLHRLLKIIENSNASLVLTTEAIKNFCQENQFEFPQTSHLICIEELQKKRYIFEGIKPTVKPDYIAFLQYTSGSTGAPKGVVVTHQNIIANLDLMTHYLEERAFEKCVSWLPIFHDMGLVGNTLLPLSHGGTCVFMAPLTFLKNPLFWFQVFSQEKGTFSMAPNFAYDLVTEAFKKTDVSKLKLDFSHILFLVNGAEPVKPQTVRNFEQLLAPYGLAKNTVRTGYGMAETTLCISFEKSNSRFISIDKKSWEQGLLVPSKTPESQIELVSCGTVDKGLLRIVDPNSLQVLPMSQVGEIWVQSESVSAGYYNAPEKTKEIFNAFTSDTQEGPFLRTGDLGLINQNGALIVCGRLKDLIIINGRNIYPQDIERVCYESDPALIKNSAAAFSLENDSSEECIIIAEVNPDLDKTEYQRILGQIRKSVFESADIVPRDIVLIPPRKIFKTSSGKIQRSTCKNAYLQEEFEVIARLQQLQESMVHEPLMQQAQQTTDIIPWIKQWVSDHTQTPVTKIDINKAFAEYGMSSVELVAMIGDLEKLLRQPLDPWLVWEFPTIGSLSQRLRAEVRPQVIEETMPYEPIAIIGIDCLFPGQNYKNINGIEELWENLKENNDNIIPIPSDRWDNRLYYDSDWEKKGHMYCSEGGFLNNIKFFDAKFFNISPREATYLDPQQRLLLTVTWHALEDAGIAVESIKNSKTGIYLGISTHDYDALIQKNVPLEELNTYQATGTSFSTAAGRLAYFLGTQGPCMSIDTACSSSLVSIHQASRSLQDGDCHMAIAGGVNLILSPEGNIIFCKSHMLSPKNRCSTFDISADGYVRGEGCGVVILKKLRDAVQDGNKIYAVIHGSAVNQDGASNGLTAPNLNAQVDVIETALRRANLQATQITHVEAHGTGTELGDPIEWEGIRRTYGVERQTPLYITSLKTRIGHLEAAAGVAGLIKTVLAIKHGQIPAHLHLHQFNPKLHQQETMLVPGKLTNWNDNKRYAGVSSFGFSGTNAHIILGEAPEPAIIQEKVNRPNHLWVVSAQDKETLSAYIQNYLAYGEQQSESIHFASLCHHLLTKRTHLPYRAFVVAQSRTEWIEKLVDKNWQKGCITDENQMAWLFTGQGCLQANVAAQLYATLPPFAAIIEHCCALSKKWLPYDLREILLNTPESIDINNTTYAQPALFVYEYALAQWLLKLGLQPQCLLGHSLGEYVAACIAEIVSLEDALMLVCKRAMLFSKLPDNGSMLAITAPSSTVEPLIKNFNSLVIALKNGPTQIVVSGTHEDIAACQFSCQEMNIRCKKVATSHAFHSPLIKPIAEEFEKIASTINYKPGKIAVISNVTGKEIQNGQINAAYWRNHMLATVQFHQGLETIIEKGTDICLEIGPKPLLTSQIQETYDDVLALPTVSDCNQPWPGLLQTLGNLYLRGIDLNWQEFDKHHLFVEEPLLKYPFKGKNYWLPKFDPTPDVVSIENTWKSCLYQPQWEKLDWQPELAIREGTVVLISREEDNQLNEYISLLKQKFPAVQVVIYLSSNQQKEQLATVLQQADHFIYLCLADNEQLQNEMAFMMLLSQALIKNASEKPFIFLTHADSLTGTALLALLKSVQQEYPAWPLSCLQITKETDQKWLDFIFAQPERQGILRYGPTGHYEQQTIIPLDAHLANSDFKITAQDVCLITGAYGDIGQALIEVLSELGLNYIIAVGRRKNEPSWSTVITDQKAKGLQLHYCCCDVSDADEVEKLMKSLPAHFPPLTMIIHAAGTTIDQPWLETTEVEMNTILKAKALGAWYLHQATGSYSLKVFICISSLSAIFGNQGQAIYAAANSFLNALVSLRRNQNQAAQSLILGPVKNTGLFKKNEKALTAYLSAKGITPLTIEELKYIFKKQIQFPQLILGHFLKPLDEIASLTEPQEENEENNEFDATTVKAEDILKISQEILGISSGDLSMQDNWFDVGMDSIMAAQLAHQINRKYKRKCIVAKDIFTYASAELLAKKINQTSPENYASLSEQVRVRATTFPLSLQQQEIWNFLKQTPEKEAYQLPITIRIDSALSRDRLQEAISRVMARHDILRCSFYEVLGQVNQHVHEDCLLNLEFLDNHNEKDVVDFFNSPFDLTKAPLIKTKLIKQNETQYLWLLNFHHLICDGYTVTSFVHEVVQAYDDEPLKDPLSQYGDFISWQWDNVYYALNDDLKSYWQQRLENMPVTVPLAMETKQPMEAHVVSEVLALEKIKRSLNVLEKNNLSMSNFMLANLFDVLFATFQQEQLGIVVLFSGRENGEFATVFGDTSNDVVITSKIEPNIFTHSKLLQDQILSLGDKQYFRLPILKELGLNKPMISFDFQRGIELNLKTTLQMTMVKATNVQNYLWGDEPRLLSFKVHLSEDHLKFALKYRTDKIKKETAQTLLDNWLSRLLANENTEDATEFANQKNISYYEASALQANLWQLLKKHPNGLPYYVPLFKILNKDVDLQQLNIALQKTIQHNPSLRTSFIEQDKSIQWCIHSEVQTAIKHIETDHLYATLNNLLVEPIAPWQPPLLKAYLVVDNQDKENRILLLRLHHLVCDGLSAEQFLKELERWYYQEDRKDDIPSEDKHYLSRYQLEQSAYTQNLHHYANYIANINSLLSENSWLPADCQKPDFMGEVVYQQLSRELTEKILYFCQKNQFSLYAFYLYMFCNTLKTLVQEDKIYLSIVKSNRVSLTPQNMIGYYADNIPILVQISSSDDLIGQIKQIQIHIIGLIEQYQYSFLDRDMKKINYRQPQFIFNQYKADNESKLFQPADYLIDNLLEQGGKKVTLWNYLNPEKINLLVRSSNLGDMIGLAFNSRFFNSEEAQLFLQRMLKTINSI</sequence>
<dbReference type="InterPro" id="IPR036291">
    <property type="entry name" value="NAD(P)-bd_dom_sf"/>
</dbReference>
<dbReference type="Gene3D" id="3.40.50.12780">
    <property type="entry name" value="N-terminal domain of ligase-like"/>
    <property type="match status" value="1"/>
</dbReference>
<dbReference type="InterPro" id="IPR001227">
    <property type="entry name" value="Ac_transferase_dom_sf"/>
</dbReference>
<dbReference type="PROSITE" id="PS00455">
    <property type="entry name" value="AMP_BINDING"/>
    <property type="match status" value="1"/>
</dbReference>
<evidence type="ECO:0000256" key="5">
    <source>
        <dbReference type="ARBA" id="ARBA00022553"/>
    </source>
</evidence>
<evidence type="ECO:0000313" key="12">
    <source>
        <dbReference type="Proteomes" id="UP001222087"/>
    </source>
</evidence>
<dbReference type="PROSITE" id="PS50075">
    <property type="entry name" value="CARRIER"/>
    <property type="match status" value="2"/>
</dbReference>
<evidence type="ECO:0000313" key="11">
    <source>
        <dbReference type="EMBL" id="WED42066.1"/>
    </source>
</evidence>
<feature type="domain" description="Carrier" evidence="9">
    <location>
        <begin position="2007"/>
        <end position="2085"/>
    </location>
</feature>
<dbReference type="Gene3D" id="3.40.50.720">
    <property type="entry name" value="NAD(P)-binding Rossmann-like Domain"/>
    <property type="match status" value="1"/>
</dbReference>
<dbReference type="InterPro" id="IPR018201">
    <property type="entry name" value="Ketoacyl_synth_AS"/>
</dbReference>
<dbReference type="CDD" id="cd05931">
    <property type="entry name" value="FAAL"/>
    <property type="match status" value="1"/>
</dbReference>
<dbReference type="SUPFAM" id="SSF53901">
    <property type="entry name" value="Thiolase-like"/>
    <property type="match status" value="1"/>
</dbReference>
<dbReference type="InterPro" id="IPR014031">
    <property type="entry name" value="Ketoacyl_synth_C"/>
</dbReference>
<dbReference type="Pfam" id="PF02801">
    <property type="entry name" value="Ketoacyl-synt_C"/>
    <property type="match status" value="1"/>
</dbReference>
<name>A0ABY8AS00_9GAMM</name>
<comment type="pathway">
    <text evidence="2">Lipid metabolism; fatty acid biosynthesis.</text>
</comment>
<evidence type="ECO:0000259" key="10">
    <source>
        <dbReference type="PROSITE" id="PS52004"/>
    </source>
</evidence>
<dbReference type="PROSITE" id="PS00606">
    <property type="entry name" value="KS3_1"/>
    <property type="match status" value="1"/>
</dbReference>
<dbReference type="InterPro" id="IPR036736">
    <property type="entry name" value="ACP-like_sf"/>
</dbReference>
<dbReference type="EMBL" id="CP119078">
    <property type="protein sequence ID" value="WED42066.1"/>
    <property type="molecule type" value="Genomic_DNA"/>
</dbReference>
<dbReference type="SMART" id="SM00827">
    <property type="entry name" value="PKS_AT"/>
    <property type="match status" value="1"/>
</dbReference>
<dbReference type="InterPro" id="IPR001242">
    <property type="entry name" value="Condensation_dom"/>
</dbReference>
<dbReference type="InterPro" id="IPR014043">
    <property type="entry name" value="Acyl_transferase_dom"/>
</dbReference>
<dbReference type="PANTHER" id="PTHR43775:SF37">
    <property type="entry name" value="SI:DKEY-61P9.11"/>
    <property type="match status" value="1"/>
</dbReference>
<dbReference type="PROSITE" id="PS00012">
    <property type="entry name" value="PHOSPHOPANTETHEINE"/>
    <property type="match status" value="2"/>
</dbReference>
<dbReference type="InterPro" id="IPR025110">
    <property type="entry name" value="AMP-bd_C"/>
</dbReference>
<dbReference type="InterPro" id="IPR006162">
    <property type="entry name" value="Ppantetheine_attach_site"/>
</dbReference>
<dbReference type="Pfam" id="PF00668">
    <property type="entry name" value="Condensation"/>
    <property type="match status" value="2"/>
</dbReference>
<dbReference type="InterPro" id="IPR042099">
    <property type="entry name" value="ANL_N_sf"/>
</dbReference>
<dbReference type="Gene3D" id="3.30.559.10">
    <property type="entry name" value="Chloramphenicol acetyltransferase-like domain"/>
    <property type="match status" value="2"/>
</dbReference>
<dbReference type="InterPro" id="IPR000873">
    <property type="entry name" value="AMP-dep_synth/lig_dom"/>
</dbReference>
<dbReference type="Pfam" id="PF00550">
    <property type="entry name" value="PP-binding"/>
    <property type="match status" value="2"/>
</dbReference>
<dbReference type="Gene3D" id="3.40.366.10">
    <property type="entry name" value="Malonyl-Coenzyme A Acyl Carrier Protein, domain 2"/>
    <property type="match status" value="1"/>
</dbReference>
<dbReference type="InterPro" id="IPR020806">
    <property type="entry name" value="PKS_PP-bd"/>
</dbReference>
<keyword evidence="12" id="KW-1185">Reference proteome</keyword>
<dbReference type="InterPro" id="IPR057326">
    <property type="entry name" value="KR_dom"/>
</dbReference>
<dbReference type="InterPro" id="IPR014030">
    <property type="entry name" value="Ketoacyl_synth_N"/>
</dbReference>
<dbReference type="SUPFAM" id="SSF55048">
    <property type="entry name" value="Probable ACP-binding domain of malonyl-CoA ACP transacylase"/>
    <property type="match status" value="1"/>
</dbReference>
<evidence type="ECO:0000259" key="9">
    <source>
        <dbReference type="PROSITE" id="PS50075"/>
    </source>
</evidence>
<dbReference type="PANTHER" id="PTHR43775">
    <property type="entry name" value="FATTY ACID SYNTHASE"/>
    <property type="match status" value="1"/>
</dbReference>
<dbReference type="Pfam" id="PF08659">
    <property type="entry name" value="KR"/>
    <property type="match status" value="1"/>
</dbReference>